<gene>
    <name evidence="3" type="ORF">D9V30_00790</name>
</gene>
<dbReference type="InterPro" id="IPR007037">
    <property type="entry name" value="SIP_rossman_dom"/>
</dbReference>
<feature type="domain" description="SIP-like Rossmann fold" evidence="2">
    <location>
        <begin position="43"/>
        <end position="133"/>
    </location>
</feature>
<proteinExistence type="predicted"/>
<evidence type="ECO:0000313" key="4">
    <source>
        <dbReference type="Proteomes" id="UP000275395"/>
    </source>
</evidence>
<dbReference type="AlphaFoldDB" id="A0A3L6ZTL5"/>
<sequence length="156" mass="16729">MTSFVSRDPARRDRRDEGGVGGVPAVERLGIGTGAPGTHRASLIVGSSHDVPAIASVIRGLPDTAHGRVFVEAVSPVQIRTLPAHPGLTVTWLLRGVDGGRPALRKGQRLLFAMNAWLAEWLIEGEPAPFVWAGAGDCPLIDPFLAELTRRLDQMR</sequence>
<evidence type="ECO:0000259" key="2">
    <source>
        <dbReference type="Pfam" id="PF04954"/>
    </source>
</evidence>
<dbReference type="InterPro" id="IPR039261">
    <property type="entry name" value="FNR_nucleotide-bd"/>
</dbReference>
<dbReference type="Gene3D" id="3.40.50.80">
    <property type="entry name" value="Nucleotide-binding domain of ferredoxin-NADP reductase (FNR) module"/>
    <property type="match status" value="1"/>
</dbReference>
<dbReference type="EMBL" id="RCUW01000001">
    <property type="protein sequence ID" value="RLP70995.1"/>
    <property type="molecule type" value="Genomic_DNA"/>
</dbReference>
<accession>A0A3L6ZTL5</accession>
<feature type="compositionally biased region" description="Basic and acidic residues" evidence="1">
    <location>
        <begin position="8"/>
        <end position="18"/>
    </location>
</feature>
<dbReference type="Proteomes" id="UP000275395">
    <property type="component" value="Unassembled WGS sequence"/>
</dbReference>
<organism evidence="3 4">
    <name type="scientific">Mycetocola reblochoni</name>
    <dbReference type="NCBI Taxonomy" id="331618"/>
    <lineage>
        <taxon>Bacteria</taxon>
        <taxon>Bacillati</taxon>
        <taxon>Actinomycetota</taxon>
        <taxon>Actinomycetes</taxon>
        <taxon>Micrococcales</taxon>
        <taxon>Microbacteriaceae</taxon>
        <taxon>Mycetocola</taxon>
    </lineage>
</organism>
<comment type="caution">
    <text evidence="3">The sequence shown here is derived from an EMBL/GenBank/DDBJ whole genome shotgun (WGS) entry which is preliminary data.</text>
</comment>
<reference evidence="3 4" key="1">
    <citation type="submission" date="2018-10" db="EMBL/GenBank/DDBJ databases">
        <authorList>
            <person name="Li J."/>
        </authorList>
    </citation>
    <scope>NUCLEOTIDE SEQUENCE [LARGE SCALE GENOMIC DNA]</scope>
    <source>
        <strain evidence="3 4">JCM 30549</strain>
    </source>
</reference>
<protein>
    <recommendedName>
        <fullName evidence="2">SIP-like Rossmann fold domain-containing protein</fullName>
    </recommendedName>
</protein>
<dbReference type="RefSeq" id="WP_087136357.1">
    <property type="nucleotide sequence ID" value="NZ_JBQDRQ010000043.1"/>
</dbReference>
<feature type="region of interest" description="Disordered" evidence="1">
    <location>
        <begin position="1"/>
        <end position="23"/>
    </location>
</feature>
<dbReference type="Pfam" id="PF04954">
    <property type="entry name" value="SIP"/>
    <property type="match status" value="1"/>
</dbReference>
<name>A0A3L6ZTL5_9MICO</name>
<evidence type="ECO:0000256" key="1">
    <source>
        <dbReference type="SAM" id="MobiDB-lite"/>
    </source>
</evidence>
<evidence type="ECO:0000313" key="3">
    <source>
        <dbReference type="EMBL" id="RLP70995.1"/>
    </source>
</evidence>